<dbReference type="Gene3D" id="3.55.50.10">
    <property type="entry name" value="Baseplate protein-like domains"/>
    <property type="match status" value="1"/>
</dbReference>
<dbReference type="Pfam" id="PF10106">
    <property type="entry name" value="DUF2345"/>
    <property type="match status" value="1"/>
</dbReference>
<accession>A0A5B9DUN6</accession>
<proteinExistence type="inferred from homology"/>
<evidence type="ECO:0000259" key="4">
    <source>
        <dbReference type="Pfam" id="PF13296"/>
    </source>
</evidence>
<dbReference type="Gene3D" id="4.10.220.110">
    <property type="match status" value="1"/>
</dbReference>
<feature type="domain" description="DUF2345" evidence="3">
    <location>
        <begin position="803"/>
        <end position="957"/>
    </location>
</feature>
<dbReference type="SUPFAM" id="SSF69255">
    <property type="entry name" value="gp5 N-terminal domain-like"/>
    <property type="match status" value="1"/>
</dbReference>
<organism evidence="5 6">
    <name type="scientific">Rhodanobacter glycinis</name>
    <dbReference type="NCBI Taxonomy" id="582702"/>
    <lineage>
        <taxon>Bacteria</taxon>
        <taxon>Pseudomonadati</taxon>
        <taxon>Pseudomonadota</taxon>
        <taxon>Gammaproteobacteria</taxon>
        <taxon>Lysobacterales</taxon>
        <taxon>Rhodanobacteraceae</taxon>
        <taxon>Rhodanobacter</taxon>
    </lineage>
</organism>
<dbReference type="Pfam" id="PF13296">
    <property type="entry name" value="T6SS_Vgr"/>
    <property type="match status" value="1"/>
</dbReference>
<evidence type="ECO:0000313" key="5">
    <source>
        <dbReference type="EMBL" id="QEE23313.1"/>
    </source>
</evidence>
<feature type="domain" description="Putative type VI secretion system Rhs element associated Vgr" evidence="4">
    <location>
        <begin position="645"/>
        <end position="750"/>
    </location>
</feature>
<dbReference type="InterPro" id="IPR006533">
    <property type="entry name" value="T6SS_Vgr_RhsGE"/>
</dbReference>
<protein>
    <submittedName>
        <fullName evidence="5">Type VI secretion system tip protein VgrG</fullName>
    </submittedName>
</protein>
<dbReference type="Proteomes" id="UP000321807">
    <property type="component" value="Chromosome"/>
</dbReference>
<dbReference type="NCBIfam" id="TIGR03361">
    <property type="entry name" value="VI_Rhs_Vgr"/>
    <property type="match status" value="1"/>
</dbReference>
<dbReference type="KEGG" id="rgl:CS053_01465"/>
<name>A0A5B9DUN6_9GAMM</name>
<gene>
    <name evidence="5" type="ORF">CS053_01465</name>
</gene>
<dbReference type="NCBIfam" id="TIGR01646">
    <property type="entry name" value="vgr_GE"/>
    <property type="match status" value="1"/>
</dbReference>
<dbReference type="InterPro" id="IPR006531">
    <property type="entry name" value="Gp5/Vgr_OB"/>
</dbReference>
<dbReference type="Gene3D" id="2.40.50.230">
    <property type="entry name" value="Gp5 N-terminal domain"/>
    <property type="match status" value="1"/>
</dbReference>
<dbReference type="EMBL" id="CP042807">
    <property type="protein sequence ID" value="QEE23313.1"/>
    <property type="molecule type" value="Genomic_DNA"/>
</dbReference>
<dbReference type="AlphaFoldDB" id="A0A5B9DUN6"/>
<evidence type="ECO:0000259" key="2">
    <source>
        <dbReference type="Pfam" id="PF04717"/>
    </source>
</evidence>
<dbReference type="InterPro" id="IPR018769">
    <property type="entry name" value="VgrG2_DUF2345"/>
</dbReference>
<dbReference type="SUPFAM" id="SSF69279">
    <property type="entry name" value="Phage tail proteins"/>
    <property type="match status" value="2"/>
</dbReference>
<dbReference type="InterPro" id="IPR028244">
    <property type="entry name" value="T6SS_Rhs_Vgr_dom"/>
</dbReference>
<feature type="domain" description="Gp5/Type VI secretion system Vgr protein OB-fold" evidence="2">
    <location>
        <begin position="513"/>
        <end position="576"/>
    </location>
</feature>
<comment type="similarity">
    <text evidence="1">Belongs to the VgrG protein family.</text>
</comment>
<dbReference type="Pfam" id="PF04717">
    <property type="entry name" value="Phage_base_V"/>
    <property type="match status" value="1"/>
</dbReference>
<evidence type="ECO:0000313" key="6">
    <source>
        <dbReference type="Proteomes" id="UP000321807"/>
    </source>
</evidence>
<sequence>MVSHPNERWHPEACRISRTEECAGVDRLTRRIAIFSARSAYWTTVSSSHGLVRPRRRNVDTSRMFASATAALAAFTDATRLYALEGDGPFTHMQVERWSGTEALSSCYAWTIDALSTDADLSLDAMLGQRCALRTTQADGTRTRRSGLVREAQLLGADGGLARYRLVLVPWLWLLSQGRHSRVFQDKSVLDIAEAVFADYAPHAAWSISPDARALVGQVRPRSYAVQYRETDLTFIERLFAEEGLGFSFSEDEAAGAGHTLHIFGDASQLPEDVSSAANPLGGLRFHRAAAVEASDTIQAIGPTRALAPDAVTLLSYDYKALAGSAASVAVDGAQGQREAYDPVGMYAFADSREAQHYAQLAAQAHEAQQQRWEGRGSVRSARAGTRFRLAQAPWEAVGAPMPDGFVWTTLHHAGINNLPEAVQHAAQEQLGDGDDYADIHHAVAPALWQQADAVGYAQHFEAVARALPWRPALEDDHGLRLNPRPTVPGVQTAIVVGPEGETSPGASGPLHTDGLGRLKVKFHWMEQGASCWLRSVQRYAGNGHGAQFLPRIGQEVLVNFMGGDIDRPIIVGAVYNGQGDAGIAASPGAAQVAPDGAAYTQATDFSPSAQANLAGGNSPAWHGQSADEAGHANAAALSGIKTQGFDGSGHNQLVFDDSDGQGRAQMASTQAATQLNLGHLIHQADNYRGSFRGTGMELRSDGYGAVRGTKGVLLSTYSLSQSEPAADATAVGALLSQHAQLAEAMSQAAATHQTVPLAGHEGVAQANASQLSAKAAPLKALRQSAVDTVSSDNFDAAAPSKAEQAVPHSADALTTIAGRGGIGAIAGQSLHVAAGETLNLGSGQHTNMAVGNQLRLHANQAIGLLAGAQKADGVGLHLIAGKGALDVQAQHDTLALRSKGDLKLVSANAAVEMAAKQKIHLATSQGAFLTIEGGNLTFGCPGKILVQAGNHKLVGATQLSREMNSWGDAKFDQRVKLVTRSGRPAPSQKYEIHRAGGGVVAGVTDGEGWTTLQNGIGLDGMTVKWLGKA</sequence>
<dbReference type="Pfam" id="PF05954">
    <property type="entry name" value="Phage_GPD"/>
    <property type="match status" value="1"/>
</dbReference>
<dbReference type="InterPro" id="IPR017847">
    <property type="entry name" value="T6SS_RhsGE_Vgr_subset"/>
</dbReference>
<evidence type="ECO:0000256" key="1">
    <source>
        <dbReference type="ARBA" id="ARBA00005558"/>
    </source>
</evidence>
<dbReference type="InterPro" id="IPR037026">
    <property type="entry name" value="Vgr_OB-fold_dom_sf"/>
</dbReference>
<dbReference type="Gene3D" id="2.30.110.50">
    <property type="match status" value="1"/>
</dbReference>
<reference evidence="5 6" key="1">
    <citation type="submission" date="2019-08" db="EMBL/GenBank/DDBJ databases">
        <title>Complete genome sequence of Rhodanobacter glycinis strain T01E-68 isolated from tomato root.</title>
        <authorList>
            <person name="Weon H.-Y."/>
            <person name="Lee S.A."/>
        </authorList>
    </citation>
    <scope>NUCLEOTIDE SEQUENCE [LARGE SCALE GENOMIC DNA]</scope>
    <source>
        <strain evidence="5 6">T01E-68</strain>
    </source>
</reference>
<evidence type="ECO:0000259" key="3">
    <source>
        <dbReference type="Pfam" id="PF10106"/>
    </source>
</evidence>